<keyword evidence="1" id="KW-0472">Membrane</keyword>
<reference evidence="3 4" key="1">
    <citation type="submission" date="2019-07" db="EMBL/GenBank/DDBJ databases">
        <title>Whole genome shotgun sequence of Acetobacter nitrogenifigens NBRC 105050.</title>
        <authorList>
            <person name="Hosoyama A."/>
            <person name="Uohara A."/>
            <person name="Ohji S."/>
            <person name="Ichikawa N."/>
        </authorList>
    </citation>
    <scope>NUCLEOTIDE SEQUENCE [LARGE SCALE GENOMIC DNA]</scope>
    <source>
        <strain evidence="3 4">NBRC 105050</strain>
    </source>
</reference>
<proteinExistence type="predicted"/>
<feature type="signal peptide" evidence="2">
    <location>
        <begin position="1"/>
        <end position="16"/>
    </location>
</feature>
<keyword evidence="4" id="KW-1185">Reference proteome</keyword>
<evidence type="ECO:0000313" key="3">
    <source>
        <dbReference type="EMBL" id="GEN60411.1"/>
    </source>
</evidence>
<feature type="transmembrane region" description="Helical" evidence="1">
    <location>
        <begin position="62"/>
        <end position="83"/>
    </location>
</feature>
<keyword evidence="2" id="KW-0732">Signal</keyword>
<keyword evidence="1" id="KW-1133">Transmembrane helix</keyword>
<comment type="caution">
    <text evidence="3">The sequence shown here is derived from an EMBL/GenBank/DDBJ whole genome shotgun (WGS) entry which is preliminary data.</text>
</comment>
<dbReference type="AlphaFoldDB" id="A0A511XC14"/>
<evidence type="ECO:0000256" key="1">
    <source>
        <dbReference type="SAM" id="Phobius"/>
    </source>
</evidence>
<protein>
    <submittedName>
        <fullName evidence="3">Uncharacterized protein</fullName>
    </submittedName>
</protein>
<gene>
    <name evidence="3" type="ORF">ANI02nite_22950</name>
</gene>
<name>A0A511XC14_9PROT</name>
<dbReference type="OrthoDB" id="9954868at2"/>
<organism evidence="3 4">
    <name type="scientific">Acetobacter nitrogenifigens DSM 23921 = NBRC 105050</name>
    <dbReference type="NCBI Taxonomy" id="1120919"/>
    <lineage>
        <taxon>Bacteria</taxon>
        <taxon>Pseudomonadati</taxon>
        <taxon>Pseudomonadota</taxon>
        <taxon>Alphaproteobacteria</taxon>
        <taxon>Acetobacterales</taxon>
        <taxon>Acetobacteraceae</taxon>
        <taxon>Acetobacter</taxon>
    </lineage>
</organism>
<sequence>MRKIVPAALSICAALAAALLATNALVRTAFVTRIIYNMCMSPWFKAFQTSIGMQGTENAEHISGVLFLLLVSLIALVAAVPLYRALRKEWN</sequence>
<dbReference type="RefSeq" id="WP_026398075.1">
    <property type="nucleotide sequence ID" value="NZ_AUBI01000009.1"/>
</dbReference>
<feature type="chain" id="PRO_5021811959" evidence="2">
    <location>
        <begin position="17"/>
        <end position="91"/>
    </location>
</feature>
<evidence type="ECO:0000256" key="2">
    <source>
        <dbReference type="SAM" id="SignalP"/>
    </source>
</evidence>
<accession>A0A511XC14</accession>
<evidence type="ECO:0000313" key="4">
    <source>
        <dbReference type="Proteomes" id="UP000321635"/>
    </source>
</evidence>
<dbReference type="EMBL" id="BJYF01000018">
    <property type="protein sequence ID" value="GEN60411.1"/>
    <property type="molecule type" value="Genomic_DNA"/>
</dbReference>
<dbReference type="Proteomes" id="UP000321635">
    <property type="component" value="Unassembled WGS sequence"/>
</dbReference>
<keyword evidence="1" id="KW-0812">Transmembrane</keyword>